<sequence length="290" mass="30914">MIPNISKYALPGIGALCVLGTVAVGVAITRPVNVDIDSNTTAYTAREPQRPRLKSDVPTMDEILEKHLFSKTRKASGANSFSDLLVKGVYVGEKGSVVLSLKSRPTVNLRIWQDNVSQVIKQISDPRDPRQTIVDFLNEWDILEITMKGMTVEHFVTGERETYAVDYTPTKHVADSAVGGYGQGMLAEATSGTKTVARQSTPQAQSAQGLMIDQMRNMMRSMSPEQRAAFAQRMGGQQGQQDEPPQQGDRQQGNNTRTSGGSSTRTSGSSGGGSSGGGSSGGGSSGGRSR</sequence>
<reference evidence="2 3" key="1">
    <citation type="submission" date="2019-04" db="EMBL/GenBank/DDBJ databases">
        <authorList>
            <person name="Van Vliet M D."/>
        </authorList>
    </citation>
    <scope>NUCLEOTIDE SEQUENCE [LARGE SCALE GENOMIC DNA]</scope>
    <source>
        <strain evidence="2 3">F1</strain>
    </source>
</reference>
<dbReference type="Proteomes" id="UP000366872">
    <property type="component" value="Unassembled WGS sequence"/>
</dbReference>
<feature type="compositionally biased region" description="Low complexity" evidence="1">
    <location>
        <begin position="239"/>
        <end position="268"/>
    </location>
</feature>
<organism evidence="2 3">
    <name type="scientific">Pontiella desulfatans</name>
    <dbReference type="NCBI Taxonomy" id="2750659"/>
    <lineage>
        <taxon>Bacteria</taxon>
        <taxon>Pseudomonadati</taxon>
        <taxon>Kiritimatiellota</taxon>
        <taxon>Kiritimatiellia</taxon>
        <taxon>Kiritimatiellales</taxon>
        <taxon>Pontiellaceae</taxon>
        <taxon>Pontiella</taxon>
    </lineage>
</organism>
<name>A0A6C2U581_PONDE</name>
<protein>
    <submittedName>
        <fullName evidence="2">Uncharacterized protein</fullName>
    </submittedName>
</protein>
<proteinExistence type="predicted"/>
<evidence type="ECO:0000256" key="1">
    <source>
        <dbReference type="SAM" id="MobiDB-lite"/>
    </source>
</evidence>
<evidence type="ECO:0000313" key="2">
    <source>
        <dbReference type="EMBL" id="VGO15150.1"/>
    </source>
</evidence>
<accession>A0A6C2U581</accession>
<dbReference type="EMBL" id="CAAHFG010000002">
    <property type="protein sequence ID" value="VGO15150.1"/>
    <property type="molecule type" value="Genomic_DNA"/>
</dbReference>
<dbReference type="RefSeq" id="WP_136080745.1">
    <property type="nucleotide sequence ID" value="NZ_CAAHFG010000002.1"/>
</dbReference>
<evidence type="ECO:0000313" key="3">
    <source>
        <dbReference type="Proteomes" id="UP000366872"/>
    </source>
</evidence>
<dbReference type="AlphaFoldDB" id="A0A6C2U581"/>
<gene>
    <name evidence="2" type="ORF">PDESU_03732</name>
</gene>
<keyword evidence="3" id="KW-1185">Reference proteome</keyword>
<feature type="region of interest" description="Disordered" evidence="1">
    <location>
        <begin position="224"/>
        <end position="290"/>
    </location>
</feature>
<feature type="compositionally biased region" description="Gly residues" evidence="1">
    <location>
        <begin position="269"/>
        <end position="290"/>
    </location>
</feature>